<accession>A0ABN0N7C2</accession>
<evidence type="ECO:0000313" key="1">
    <source>
        <dbReference type="EMBL" id="ERE07113.1"/>
    </source>
</evidence>
<proteinExistence type="predicted"/>
<protein>
    <submittedName>
        <fullName evidence="1">Uncharacterized protein</fullName>
    </submittedName>
</protein>
<dbReference type="EMBL" id="AVPH01000223">
    <property type="protein sequence ID" value="ERE07113.1"/>
    <property type="molecule type" value="Genomic_DNA"/>
</dbReference>
<reference evidence="1 2" key="1">
    <citation type="journal article" date="2013" name="Genome Announc.">
        <title>Genome Sequence of the Pigment-Producing Bacterium Pseudogulbenkiania ferrooxidans, Isolated from Loktak Lake.</title>
        <authorList>
            <person name="Puranik S."/>
            <person name="Talkal R."/>
            <person name="Qureshi A."/>
            <person name="Khardenavis A."/>
            <person name="Kapley A."/>
            <person name="Purohit H.J."/>
        </authorList>
    </citation>
    <scope>NUCLEOTIDE SEQUENCE [LARGE SCALE GENOMIC DNA]</scope>
    <source>
        <strain evidence="1 2">EGD-HP2</strain>
    </source>
</reference>
<evidence type="ECO:0000313" key="2">
    <source>
        <dbReference type="Proteomes" id="UP000016426"/>
    </source>
</evidence>
<sequence>MLAISPRLSVLSRCFIRDMLSPSKRASGEICVSTLPGLEAFAGLAAAGLAASLRELVVIGEDDGLIALSMCMLHQEWQAKRIFYF</sequence>
<dbReference type="Proteomes" id="UP000016426">
    <property type="component" value="Unassembled WGS sequence"/>
</dbReference>
<name>A0ABN0N7C2_9NEIS</name>
<keyword evidence="2" id="KW-1185">Reference proteome</keyword>
<gene>
    <name evidence="1" type="ORF">O166_01155</name>
</gene>
<comment type="caution">
    <text evidence="1">The sequence shown here is derived from an EMBL/GenBank/DDBJ whole genome shotgun (WGS) entry which is preliminary data.</text>
</comment>
<organism evidence="1 2">
    <name type="scientific">Pseudogulbenkiania ferrooxidans EGD-HP2</name>
    <dbReference type="NCBI Taxonomy" id="1388764"/>
    <lineage>
        <taxon>Bacteria</taxon>
        <taxon>Pseudomonadati</taxon>
        <taxon>Pseudomonadota</taxon>
        <taxon>Betaproteobacteria</taxon>
        <taxon>Neisseriales</taxon>
        <taxon>Chromobacteriaceae</taxon>
        <taxon>Pseudogulbenkiania</taxon>
    </lineage>
</organism>